<dbReference type="SMART" id="SM00235">
    <property type="entry name" value="ZnMc"/>
    <property type="match status" value="1"/>
</dbReference>
<feature type="domain" description="Peptidase metallopeptidase" evidence="4">
    <location>
        <begin position="127"/>
        <end position="319"/>
    </location>
</feature>
<dbReference type="Proteomes" id="UP000276103">
    <property type="component" value="Unassembled WGS sequence"/>
</dbReference>
<evidence type="ECO:0000259" key="5">
    <source>
        <dbReference type="SMART" id="SM00237"/>
    </source>
</evidence>
<gene>
    <name evidence="6" type="ORF">DSM107003_31900</name>
</gene>
<evidence type="ECO:0000256" key="2">
    <source>
        <dbReference type="ARBA" id="ARBA00022737"/>
    </source>
</evidence>
<accession>A0A433UNS0</accession>
<dbReference type="EMBL" id="RSCM01000010">
    <property type="protein sequence ID" value="RUS95487.1"/>
    <property type="molecule type" value="Genomic_DNA"/>
</dbReference>
<dbReference type="CDD" id="cd04277">
    <property type="entry name" value="ZnMc_serralysin_like"/>
    <property type="match status" value="1"/>
</dbReference>
<dbReference type="GO" id="GO:0008237">
    <property type="term" value="F:metallopeptidase activity"/>
    <property type="evidence" value="ECO:0007669"/>
    <property type="project" value="InterPro"/>
</dbReference>
<dbReference type="GO" id="GO:0008270">
    <property type="term" value="F:zinc ion binding"/>
    <property type="evidence" value="ECO:0007669"/>
    <property type="project" value="InterPro"/>
</dbReference>
<feature type="domain" description="Calx-beta" evidence="5">
    <location>
        <begin position="624"/>
        <end position="736"/>
    </location>
</feature>
<dbReference type="Pfam" id="PF03160">
    <property type="entry name" value="Calx-beta"/>
    <property type="match status" value="3"/>
</dbReference>
<keyword evidence="7" id="KW-1185">Reference proteome</keyword>
<dbReference type="AlphaFoldDB" id="A0A433UNS0"/>
<evidence type="ECO:0008006" key="8">
    <source>
        <dbReference type="Google" id="ProtNLM"/>
    </source>
</evidence>
<dbReference type="Gene3D" id="3.40.390.10">
    <property type="entry name" value="Collagenase (Catalytic Domain)"/>
    <property type="match status" value="1"/>
</dbReference>
<keyword evidence="1" id="KW-0732">Signal</keyword>
<dbReference type="RefSeq" id="WP_127055075.1">
    <property type="nucleotide sequence ID" value="NZ_RSCM01000010.1"/>
</dbReference>
<proteinExistence type="predicted"/>
<dbReference type="GO" id="GO:0016020">
    <property type="term" value="C:membrane"/>
    <property type="evidence" value="ECO:0007669"/>
    <property type="project" value="InterPro"/>
</dbReference>
<dbReference type="InterPro" id="IPR026919">
    <property type="entry name" value="ADGRV1"/>
</dbReference>
<dbReference type="InterPro" id="IPR038081">
    <property type="entry name" value="CalX-like_sf"/>
</dbReference>
<feature type="domain" description="Calx-beta" evidence="5">
    <location>
        <begin position="524"/>
        <end position="611"/>
    </location>
</feature>
<dbReference type="Gene3D" id="2.60.40.2030">
    <property type="match status" value="3"/>
</dbReference>
<feature type="domain" description="Calx-beta" evidence="5">
    <location>
        <begin position="749"/>
        <end position="860"/>
    </location>
</feature>
<dbReference type="GO" id="GO:0006508">
    <property type="term" value="P:proteolysis"/>
    <property type="evidence" value="ECO:0007669"/>
    <property type="project" value="InterPro"/>
</dbReference>
<dbReference type="SUPFAM" id="SSF141072">
    <property type="entry name" value="CalX-like"/>
    <property type="match status" value="3"/>
</dbReference>
<dbReference type="SUPFAM" id="SSF55486">
    <property type="entry name" value="Metalloproteases ('zincins'), catalytic domain"/>
    <property type="match status" value="1"/>
</dbReference>
<evidence type="ECO:0000256" key="1">
    <source>
        <dbReference type="ARBA" id="ARBA00022729"/>
    </source>
</evidence>
<dbReference type="InterPro" id="IPR003644">
    <property type="entry name" value="Calx_beta"/>
</dbReference>
<dbReference type="PANTHER" id="PTHR46682:SF1">
    <property type="entry name" value="ADHESION G-PROTEIN COUPLED RECEPTOR V1"/>
    <property type="match status" value="1"/>
</dbReference>
<protein>
    <recommendedName>
        <fullName evidence="8">Peptidase metallopeptidase domain-containing protein</fullName>
    </recommendedName>
</protein>
<organism evidence="6 7">
    <name type="scientific">Trichormus variabilis SAG 1403-4b</name>
    <dbReference type="NCBI Taxonomy" id="447716"/>
    <lineage>
        <taxon>Bacteria</taxon>
        <taxon>Bacillati</taxon>
        <taxon>Cyanobacteriota</taxon>
        <taxon>Cyanophyceae</taxon>
        <taxon>Nostocales</taxon>
        <taxon>Nostocaceae</taxon>
        <taxon>Trichormus</taxon>
    </lineage>
</organism>
<dbReference type="OrthoDB" id="561150at2"/>
<dbReference type="InterPro" id="IPR006026">
    <property type="entry name" value="Peptidase_Metallo"/>
</dbReference>
<keyword evidence="2" id="KW-0677">Repeat</keyword>
<evidence type="ECO:0000313" key="6">
    <source>
        <dbReference type="EMBL" id="RUS95487.1"/>
    </source>
</evidence>
<evidence type="ECO:0000256" key="3">
    <source>
        <dbReference type="ARBA" id="ARBA00022837"/>
    </source>
</evidence>
<comment type="caution">
    <text evidence="6">The sequence shown here is derived from an EMBL/GenBank/DDBJ whole genome shotgun (WGS) entry which is preliminary data.</text>
</comment>
<evidence type="ECO:0000259" key="4">
    <source>
        <dbReference type="SMART" id="SM00235"/>
    </source>
</evidence>
<reference evidence="6 7" key="1">
    <citation type="journal article" date="2019" name="Genome Biol. Evol.">
        <title>Day and night: Metabolic profiles and evolutionary relationships of six axenic non-marine cyanobacteria.</title>
        <authorList>
            <person name="Will S.E."/>
            <person name="Henke P."/>
            <person name="Boedeker C."/>
            <person name="Huang S."/>
            <person name="Brinkmann H."/>
            <person name="Rohde M."/>
            <person name="Jarek M."/>
            <person name="Friedl T."/>
            <person name="Seufert S."/>
            <person name="Schumacher M."/>
            <person name="Overmann J."/>
            <person name="Neumann-Schaal M."/>
            <person name="Petersen J."/>
        </authorList>
    </citation>
    <scope>NUCLEOTIDE SEQUENCE [LARGE SCALE GENOMIC DNA]</scope>
    <source>
        <strain evidence="6 7">SAG 1403-4b</strain>
    </source>
</reference>
<sequence>MNNIIKPLLDLTHDQLSKFANLEDSWQQFGSIFGTQYDRTVAVDLRSQSQASDFSQLPEVEILDNPNGADASNSNKINLSASLLTTTTPEISAVLLKDDIATTPTGTTPQEATSVASGDYRIDSLLGGYKWGVTNISYSFYSGGSYYGSEGGLASVSEAVKNNVRTILANFISPLINLNFVEVPDSAASYGQIRYLLSTDPSYAYAYYPFSTDTNQGNSNDVAGDVFFNSSYDNTFDTNGIQGGPGTHGYQTIIHETLHALGIKHPGNYNGSGVGDPPYLPFGEDNWDNSLMTYNFNSGAEPSTPMAYDVLALQYLYGAKSFNSTNTTYTFTFTDLYSDGVRTVGSSTLDNKITIWDSGGTDTLNFAGLGFNATGYRFDLNAGGWLSTQTAFNGTGYNVSAGPPVTYSNGTTYYATTSGSRIAYGVTIENLINSSSNDYIIANSAANVFSGYGFPTATGNDTIEGADNLDTLDLSAFTSASVTQTQSGNNLVLGLGSGRSVTVKDYYFVPAGSRLNIQFSSLGTLSIVKTTDGAETGTVGSVFTLTRTGDLSAALNVSYSLGGTATVGSDYTDSGAGTVSFAAGSATATITLPTIDDAVVDPNETIIASITAPTGYTISGSNTATATIADNDSLATSVTLAVGPSGVLEDGVANLVYTFTRTGDTTNALSVNYAVGGTATFNTDYTQIGGQISTSTFTTPRGTITFAAGANTANLTINPTADTTVESNETVALRLTKGFGYDIGTATAVVGTIINDDLNDSLKASVTLAVSPSSVTEDGTTNLVYTFTRTGDTTNALTANYAVGGTAIFNSDYTQTGATSFASTNGSITFAAGVNTANIIIDPTTDSIIESNESVAIRLVAGTGYSIGTTTARIGTIINDDFSSVLTPSSVFGGDQSLFLSAGLLTSSRDFSLVA</sequence>
<keyword evidence="3" id="KW-0106">Calcium</keyword>
<dbReference type="InterPro" id="IPR024079">
    <property type="entry name" value="MetalloPept_cat_dom_sf"/>
</dbReference>
<dbReference type="PANTHER" id="PTHR46682">
    <property type="entry name" value="ADHESION G-PROTEIN COUPLED RECEPTOR V1"/>
    <property type="match status" value="1"/>
</dbReference>
<dbReference type="SMART" id="SM00237">
    <property type="entry name" value="Calx_beta"/>
    <property type="match status" value="3"/>
</dbReference>
<name>A0A433UNS0_ANAVA</name>
<evidence type="ECO:0000313" key="7">
    <source>
        <dbReference type="Proteomes" id="UP000276103"/>
    </source>
</evidence>
<dbReference type="InterPro" id="IPR034033">
    <property type="entry name" value="Serralysin-like"/>
</dbReference>
<dbReference type="GO" id="GO:0004930">
    <property type="term" value="F:G protein-coupled receptor activity"/>
    <property type="evidence" value="ECO:0007669"/>
    <property type="project" value="InterPro"/>
</dbReference>